<dbReference type="InterPro" id="IPR036640">
    <property type="entry name" value="ABC1_TM_sf"/>
</dbReference>
<keyword evidence="11" id="KW-1185">Reference proteome</keyword>
<dbReference type="PANTHER" id="PTHR43394">
    <property type="entry name" value="ATP-DEPENDENT PERMEASE MDL1, MITOCHONDRIAL"/>
    <property type="match status" value="1"/>
</dbReference>
<dbReference type="RefSeq" id="WP_070791654.1">
    <property type="nucleotide sequence ID" value="NZ_MKIR01000004.1"/>
</dbReference>
<dbReference type="PROSITE" id="PS00211">
    <property type="entry name" value="ABC_TRANSPORTER_1"/>
    <property type="match status" value="1"/>
</dbReference>
<accession>A0A1E8GP10</accession>
<dbReference type="SMART" id="SM00382">
    <property type="entry name" value="AAA"/>
    <property type="match status" value="1"/>
</dbReference>
<feature type="domain" description="ABC transporter" evidence="8">
    <location>
        <begin position="333"/>
        <end position="539"/>
    </location>
</feature>
<dbReference type="SUPFAM" id="SSF90123">
    <property type="entry name" value="ABC transporter transmembrane region"/>
    <property type="match status" value="1"/>
</dbReference>
<dbReference type="SUPFAM" id="SSF52540">
    <property type="entry name" value="P-loop containing nucleoside triphosphate hydrolases"/>
    <property type="match status" value="1"/>
</dbReference>
<reference evidence="11" key="1">
    <citation type="submission" date="2016-09" db="EMBL/GenBank/DDBJ databases">
        <title>Draft genome sequence of a novel species of the family Streptococcaceae isolated from flowers.</title>
        <authorList>
            <person name="Chuah L.-O."/>
            <person name="Yap K.-P."/>
            <person name="Thong K.L."/>
            <person name="Liong M.T."/>
            <person name="Ahmad R."/>
            <person name="Rusul G."/>
        </authorList>
    </citation>
    <scope>NUCLEOTIDE SEQUENCE [LARGE SCALE GENOMIC DNA]</scope>
    <source>
        <strain evidence="11">DF1</strain>
    </source>
</reference>
<keyword evidence="5 7" id="KW-1133">Transmembrane helix</keyword>
<evidence type="ECO:0000256" key="1">
    <source>
        <dbReference type="ARBA" id="ARBA00004651"/>
    </source>
</evidence>
<comment type="caution">
    <text evidence="10">The sequence shown here is derived from an EMBL/GenBank/DDBJ whole genome shotgun (WGS) entry which is preliminary data.</text>
</comment>
<dbReference type="Gene3D" id="3.40.50.300">
    <property type="entry name" value="P-loop containing nucleotide triphosphate hydrolases"/>
    <property type="match status" value="1"/>
</dbReference>
<dbReference type="OrthoDB" id="1672195at2"/>
<feature type="transmembrane region" description="Helical" evidence="7">
    <location>
        <begin position="156"/>
        <end position="173"/>
    </location>
</feature>
<dbReference type="Gene3D" id="1.20.1560.10">
    <property type="entry name" value="ABC transporter type 1, transmembrane domain"/>
    <property type="match status" value="1"/>
</dbReference>
<evidence type="ECO:0000313" key="10">
    <source>
        <dbReference type="EMBL" id="OFI49991.1"/>
    </source>
</evidence>
<dbReference type="PANTHER" id="PTHR43394:SF1">
    <property type="entry name" value="ATP-BINDING CASSETTE SUB-FAMILY B MEMBER 10, MITOCHONDRIAL"/>
    <property type="match status" value="1"/>
</dbReference>
<evidence type="ECO:0000256" key="3">
    <source>
        <dbReference type="ARBA" id="ARBA00022741"/>
    </source>
</evidence>
<feature type="domain" description="ABC transmembrane type-1" evidence="9">
    <location>
        <begin position="20"/>
        <end position="302"/>
    </location>
</feature>
<sequence>MEYFDSKIRATYKDLKKIQFISFLTIVSRSLLNLYLIYQIQIIIDALVNQDKDKLFGNLKLILFSLIIYVAITFLSQYFLRLLFQMENFSLIKFLYTSILHKEKIYFDSIQNGDISSRIMNDSSKISEWNGQGIVLFLVQLSTFTCTFIMMIHYRLSIALVILFLSLFCFYIVNKMGKKMTQYSVEDQEITGQLNQDILESLQGINDIKQLKKENFFSNKISERIDNEKIPVNKKISFYFAMYVGTSIIIAFILPIIAVIMASIYVANGTMTVGSIMAVYSLTGQLDTPIRVISDSINKRKAAIKMQNRVKEFYDYQEQNIDLATAPDDFKQFNFSSDYFSFRNDQSILKNLNFIIKKGESILIKGKSGVGKSTLANLLMTDVYEKSFSGQIEWNNSSIFSFNKQDYYSKILKSQQDAFIFQGTIRENILLDDNFTDNELKEIIKVCQLDELIDEKGVDFILSENGNNISGGQKQRIELARILIRKPQFIILDEPTSALNRELAQKFIYHLNIYLQKYQMTSLIISHGNDFDEYISQKILL</sequence>
<dbReference type="InterPro" id="IPR027417">
    <property type="entry name" value="P-loop_NTPase"/>
</dbReference>
<evidence type="ECO:0000256" key="2">
    <source>
        <dbReference type="ARBA" id="ARBA00022692"/>
    </source>
</evidence>
<evidence type="ECO:0000313" key="11">
    <source>
        <dbReference type="Proteomes" id="UP000178622"/>
    </source>
</evidence>
<keyword evidence="4" id="KW-0067">ATP-binding</keyword>
<dbReference type="Pfam" id="PF00664">
    <property type="entry name" value="ABC_membrane"/>
    <property type="match status" value="1"/>
</dbReference>
<dbReference type="PROSITE" id="PS50929">
    <property type="entry name" value="ABC_TM1F"/>
    <property type="match status" value="1"/>
</dbReference>
<evidence type="ECO:0000256" key="7">
    <source>
        <dbReference type="SAM" id="Phobius"/>
    </source>
</evidence>
<keyword evidence="6 7" id="KW-0472">Membrane</keyword>
<comment type="subcellular location">
    <subcellularLocation>
        <location evidence="1">Cell membrane</location>
        <topology evidence="1">Multi-pass membrane protein</topology>
    </subcellularLocation>
</comment>
<dbReference type="GO" id="GO:0016887">
    <property type="term" value="F:ATP hydrolysis activity"/>
    <property type="evidence" value="ECO:0007669"/>
    <property type="project" value="InterPro"/>
</dbReference>
<keyword evidence="3" id="KW-0547">Nucleotide-binding</keyword>
<dbReference type="GO" id="GO:0015421">
    <property type="term" value="F:ABC-type oligopeptide transporter activity"/>
    <property type="evidence" value="ECO:0007669"/>
    <property type="project" value="TreeGrafter"/>
</dbReference>
<dbReference type="InterPro" id="IPR003593">
    <property type="entry name" value="AAA+_ATPase"/>
</dbReference>
<evidence type="ECO:0000259" key="8">
    <source>
        <dbReference type="PROSITE" id="PS50893"/>
    </source>
</evidence>
<evidence type="ECO:0000259" key="9">
    <source>
        <dbReference type="PROSITE" id="PS50929"/>
    </source>
</evidence>
<gene>
    <name evidence="10" type="ORF">BG261_10125</name>
</gene>
<dbReference type="InterPro" id="IPR039421">
    <property type="entry name" value="Type_1_exporter"/>
</dbReference>
<evidence type="ECO:0000256" key="4">
    <source>
        <dbReference type="ARBA" id="ARBA00022840"/>
    </source>
</evidence>
<feature type="transmembrane region" description="Helical" evidence="7">
    <location>
        <begin position="238"/>
        <end position="267"/>
    </location>
</feature>
<proteinExistence type="predicted"/>
<dbReference type="InterPro" id="IPR003439">
    <property type="entry name" value="ABC_transporter-like_ATP-bd"/>
</dbReference>
<dbReference type="GO" id="GO:0005886">
    <property type="term" value="C:plasma membrane"/>
    <property type="evidence" value="ECO:0007669"/>
    <property type="project" value="UniProtKB-SubCell"/>
</dbReference>
<dbReference type="InterPro" id="IPR017871">
    <property type="entry name" value="ABC_transporter-like_CS"/>
</dbReference>
<dbReference type="STRING" id="1859473.BG261_10125"/>
<name>A0A1E8GP10_9LACT</name>
<dbReference type="Pfam" id="PF00005">
    <property type="entry name" value="ABC_tran"/>
    <property type="match status" value="1"/>
</dbReference>
<organism evidence="10 11">
    <name type="scientific">Floricoccus tropicus</name>
    <dbReference type="NCBI Taxonomy" id="1859473"/>
    <lineage>
        <taxon>Bacteria</taxon>
        <taxon>Bacillati</taxon>
        <taxon>Bacillota</taxon>
        <taxon>Bacilli</taxon>
        <taxon>Lactobacillales</taxon>
        <taxon>Streptococcaceae</taxon>
        <taxon>Floricoccus</taxon>
    </lineage>
</organism>
<evidence type="ECO:0000256" key="5">
    <source>
        <dbReference type="ARBA" id="ARBA00022989"/>
    </source>
</evidence>
<protein>
    <recommendedName>
        <fullName evidence="12">ABC transporter ATP-binding protein</fullName>
    </recommendedName>
</protein>
<feature type="transmembrane region" description="Helical" evidence="7">
    <location>
        <begin position="61"/>
        <end position="84"/>
    </location>
</feature>
<dbReference type="GO" id="GO:0005524">
    <property type="term" value="F:ATP binding"/>
    <property type="evidence" value="ECO:0007669"/>
    <property type="project" value="UniProtKB-KW"/>
</dbReference>
<dbReference type="EMBL" id="MKIR01000004">
    <property type="protein sequence ID" value="OFI49991.1"/>
    <property type="molecule type" value="Genomic_DNA"/>
</dbReference>
<dbReference type="PROSITE" id="PS50893">
    <property type="entry name" value="ABC_TRANSPORTER_2"/>
    <property type="match status" value="1"/>
</dbReference>
<evidence type="ECO:0008006" key="12">
    <source>
        <dbReference type="Google" id="ProtNLM"/>
    </source>
</evidence>
<dbReference type="InterPro" id="IPR011527">
    <property type="entry name" value="ABC1_TM_dom"/>
</dbReference>
<feature type="transmembrane region" description="Helical" evidence="7">
    <location>
        <begin position="20"/>
        <end position="41"/>
    </location>
</feature>
<keyword evidence="2 7" id="KW-0812">Transmembrane</keyword>
<feature type="transmembrane region" description="Helical" evidence="7">
    <location>
        <begin position="133"/>
        <end position="150"/>
    </location>
</feature>
<dbReference type="Proteomes" id="UP000178622">
    <property type="component" value="Unassembled WGS sequence"/>
</dbReference>
<evidence type="ECO:0000256" key="6">
    <source>
        <dbReference type="ARBA" id="ARBA00023136"/>
    </source>
</evidence>
<dbReference type="AlphaFoldDB" id="A0A1E8GP10"/>
<dbReference type="CDD" id="cd07346">
    <property type="entry name" value="ABC_6TM_exporters"/>
    <property type="match status" value="1"/>
</dbReference>